<dbReference type="PROSITE" id="PS50843">
    <property type="entry name" value="EXPANSIN_CBD"/>
    <property type="match status" value="1"/>
</dbReference>
<evidence type="ECO:0000313" key="8">
    <source>
        <dbReference type="Proteomes" id="UP000701853"/>
    </source>
</evidence>
<evidence type="ECO:0000259" key="5">
    <source>
        <dbReference type="PROSITE" id="PS50842"/>
    </source>
</evidence>
<feature type="signal peptide" evidence="4">
    <location>
        <begin position="1"/>
        <end position="25"/>
    </location>
</feature>
<dbReference type="OrthoDB" id="5823761at2759"/>
<dbReference type="InterPro" id="IPR007117">
    <property type="entry name" value="Expansin_CBD"/>
</dbReference>
<dbReference type="InterPro" id="IPR009009">
    <property type="entry name" value="RlpA-like_DPBB"/>
</dbReference>
<evidence type="ECO:0000256" key="3">
    <source>
        <dbReference type="RuleBase" id="RU003460"/>
    </source>
</evidence>
<dbReference type="Proteomes" id="UP000701853">
    <property type="component" value="Chromosome 8"/>
</dbReference>
<dbReference type="InterPro" id="IPR036908">
    <property type="entry name" value="RlpA-like_sf"/>
</dbReference>
<dbReference type="InterPro" id="IPR036749">
    <property type="entry name" value="Expansin_CBD_sf"/>
</dbReference>
<evidence type="ECO:0000313" key="7">
    <source>
        <dbReference type="EMBL" id="KAG8486616.1"/>
    </source>
</evidence>
<protein>
    <recommendedName>
        <fullName evidence="9">Expansin-like B1</fullName>
    </recommendedName>
</protein>
<dbReference type="PROSITE" id="PS50842">
    <property type="entry name" value="EXPANSIN_EG45"/>
    <property type="match status" value="2"/>
</dbReference>
<dbReference type="Pfam" id="PF03330">
    <property type="entry name" value="DPBB_1"/>
    <property type="match status" value="2"/>
</dbReference>
<name>A0A8J5YX14_9ROSI</name>
<comment type="subcellular location">
    <subcellularLocation>
        <location evidence="1">Secreted</location>
    </subcellularLocation>
</comment>
<feature type="domain" description="Expansin-like EG45" evidence="5">
    <location>
        <begin position="312"/>
        <end position="416"/>
    </location>
</feature>
<dbReference type="SUPFAM" id="SSF49590">
    <property type="entry name" value="PHL pollen allergen"/>
    <property type="match status" value="1"/>
</dbReference>
<sequence length="471" mass="52292">MGFSLKLRYCCLVSVMMLLPALCYSDNFDKSRATYYSRPDGLGTPSGACGFGEYGRNISDGNVAGVYRLYNSGIGCGACYQVRCTTSPQICTDKGVNIVVTDYGQGDNTDFILSHHAFEAMAQPGTADRLFAYGVVDVEYQRVPCQYVGHKIQVKVHEYSRNPDYLAIIMLYQTGKSDIVSVDIWQQGKWVEMRRAFGAVFDMSNPPLGAISLRFNVQDSAGSKWAVEAPNVIPPNWKAGLAYDTNIQLYFFCYKIFLVSFGSRNMGFSLKLQYYCLVCVMVLLPALCYSKDYFVKSRATYYGSSDGLGTTSGACGFGEYGRNISSGNVAGVYRLYKNGVGCGACYQVRCTTNPQICTKKGVNVVVTDYGQGDNTDFILSHHAYEAMARPGTADRLFAYGVVGVEYQRVPCQYVGHKIQVKVHEYSRNPDYLAIIMLYQAGKSDLLSVDIWQQVINQSARTLCQSLMLYCY</sequence>
<dbReference type="PRINTS" id="PR01225">
    <property type="entry name" value="EXPANSNFAMLY"/>
</dbReference>
<dbReference type="GO" id="GO:0009653">
    <property type="term" value="P:anatomical structure morphogenesis"/>
    <property type="evidence" value="ECO:0007669"/>
    <property type="project" value="UniProtKB-ARBA"/>
</dbReference>
<dbReference type="EMBL" id="JAHUZN010000008">
    <property type="protein sequence ID" value="KAG8486616.1"/>
    <property type="molecule type" value="Genomic_DNA"/>
</dbReference>
<accession>A0A8J5YX14</accession>
<keyword evidence="2" id="KW-0964">Secreted</keyword>
<dbReference type="PANTHER" id="PTHR31692">
    <property type="entry name" value="EXPANSIN-B3"/>
    <property type="match status" value="1"/>
</dbReference>
<dbReference type="Gene3D" id="2.40.40.10">
    <property type="entry name" value="RlpA-like domain"/>
    <property type="match status" value="2"/>
</dbReference>
<feature type="domain" description="Expansin-like CBD" evidence="6">
    <location>
        <begin position="164"/>
        <end position="245"/>
    </location>
</feature>
<dbReference type="GO" id="GO:0005576">
    <property type="term" value="C:extracellular region"/>
    <property type="evidence" value="ECO:0007669"/>
    <property type="project" value="UniProtKB-SubCell"/>
</dbReference>
<evidence type="ECO:0000256" key="2">
    <source>
        <dbReference type="ARBA" id="ARBA00022525"/>
    </source>
</evidence>
<evidence type="ECO:0000259" key="6">
    <source>
        <dbReference type="PROSITE" id="PS50843"/>
    </source>
</evidence>
<feature type="domain" description="Expansin-like EG45" evidence="5">
    <location>
        <begin position="46"/>
        <end position="150"/>
    </location>
</feature>
<proteinExistence type="inferred from homology"/>
<evidence type="ECO:0000256" key="4">
    <source>
        <dbReference type="SAM" id="SignalP"/>
    </source>
</evidence>
<keyword evidence="8" id="KW-1185">Reference proteome</keyword>
<dbReference type="Gene3D" id="2.60.40.760">
    <property type="entry name" value="Expansin, cellulose-binding-like domain"/>
    <property type="match status" value="2"/>
</dbReference>
<organism evidence="7 8">
    <name type="scientific">Gossypium anomalum</name>
    <dbReference type="NCBI Taxonomy" id="47600"/>
    <lineage>
        <taxon>Eukaryota</taxon>
        <taxon>Viridiplantae</taxon>
        <taxon>Streptophyta</taxon>
        <taxon>Embryophyta</taxon>
        <taxon>Tracheophyta</taxon>
        <taxon>Spermatophyta</taxon>
        <taxon>Magnoliopsida</taxon>
        <taxon>eudicotyledons</taxon>
        <taxon>Gunneridae</taxon>
        <taxon>Pentapetalae</taxon>
        <taxon>rosids</taxon>
        <taxon>malvids</taxon>
        <taxon>Malvales</taxon>
        <taxon>Malvaceae</taxon>
        <taxon>Malvoideae</taxon>
        <taxon>Gossypium</taxon>
    </lineage>
</organism>
<gene>
    <name evidence="7" type="ORF">CXB51_020086</name>
</gene>
<dbReference type="InterPro" id="IPR007112">
    <property type="entry name" value="Expansin/allergen_DPBB_dom"/>
</dbReference>
<dbReference type="Pfam" id="PF01357">
    <property type="entry name" value="Expansin_C"/>
    <property type="match status" value="1"/>
</dbReference>
<dbReference type="AlphaFoldDB" id="A0A8J5YX14"/>
<reference evidence="7 8" key="1">
    <citation type="journal article" date="2021" name="bioRxiv">
        <title>The Gossypium anomalum genome as a resource for cotton improvement and evolutionary analysis of hybrid incompatibility.</title>
        <authorList>
            <person name="Grover C.E."/>
            <person name="Yuan D."/>
            <person name="Arick M.A."/>
            <person name="Miller E.R."/>
            <person name="Hu G."/>
            <person name="Peterson D.G."/>
            <person name="Wendel J.F."/>
            <person name="Udall J.A."/>
        </authorList>
    </citation>
    <scope>NUCLEOTIDE SEQUENCE [LARGE SCALE GENOMIC DNA]</scope>
    <source>
        <strain evidence="7">JFW-Udall</strain>
        <tissue evidence="7">Leaf</tissue>
    </source>
</reference>
<dbReference type="SMART" id="SM00837">
    <property type="entry name" value="DPBB_1"/>
    <property type="match status" value="2"/>
</dbReference>
<dbReference type="PRINTS" id="PR00829">
    <property type="entry name" value="LOLP1ALLERGN"/>
</dbReference>
<comment type="caution">
    <text evidence="7">The sequence shown here is derived from an EMBL/GenBank/DDBJ whole genome shotgun (WGS) entry which is preliminary data.</text>
</comment>
<feature type="chain" id="PRO_5035212290" description="Expansin-like B1" evidence="4">
    <location>
        <begin position="26"/>
        <end position="471"/>
    </location>
</feature>
<keyword evidence="4" id="KW-0732">Signal</keyword>
<dbReference type="InterPro" id="IPR007118">
    <property type="entry name" value="Expan_Lol_pI"/>
</dbReference>
<dbReference type="SUPFAM" id="SSF50685">
    <property type="entry name" value="Barwin-like endoglucanases"/>
    <property type="match status" value="2"/>
</dbReference>
<dbReference type="PANTHER" id="PTHR31692:SF2">
    <property type="entry name" value="EXPANSIN-LIKE B1"/>
    <property type="match status" value="1"/>
</dbReference>
<dbReference type="InterPro" id="IPR005795">
    <property type="entry name" value="LolPI"/>
</dbReference>
<evidence type="ECO:0000256" key="1">
    <source>
        <dbReference type="ARBA" id="ARBA00004613"/>
    </source>
</evidence>
<evidence type="ECO:0008006" key="9">
    <source>
        <dbReference type="Google" id="ProtNLM"/>
    </source>
</evidence>
<comment type="similarity">
    <text evidence="3">Belongs to the expansin family.</text>
</comment>